<accession>A0A316YUC3</accession>
<dbReference type="GO" id="GO:0031369">
    <property type="term" value="F:translation initiation factor binding"/>
    <property type="evidence" value="ECO:0007669"/>
    <property type="project" value="InterPro"/>
</dbReference>
<evidence type="ECO:0000313" key="6">
    <source>
        <dbReference type="EMBL" id="PWN92702.1"/>
    </source>
</evidence>
<gene>
    <name evidence="6" type="ORF">FA10DRAFT_235807</name>
</gene>
<reference evidence="6 7" key="1">
    <citation type="journal article" date="2018" name="Mol. Biol. Evol.">
        <title>Broad Genomic Sampling Reveals a Smut Pathogenic Ancestry of the Fungal Clade Ustilaginomycotina.</title>
        <authorList>
            <person name="Kijpornyongpan T."/>
            <person name="Mondo S.J."/>
            <person name="Barry K."/>
            <person name="Sandor L."/>
            <person name="Lee J."/>
            <person name="Lipzen A."/>
            <person name="Pangilinan J."/>
            <person name="LaButti K."/>
            <person name="Hainaut M."/>
            <person name="Henrissat B."/>
            <person name="Grigoriev I.V."/>
            <person name="Spatafora J.W."/>
            <person name="Aime M.C."/>
        </authorList>
    </citation>
    <scope>NUCLEOTIDE SEQUENCE [LARGE SCALE GENOMIC DNA]</scope>
    <source>
        <strain evidence="6 7">MCA 4198</strain>
    </source>
</reference>
<evidence type="ECO:0000313" key="7">
    <source>
        <dbReference type="Proteomes" id="UP000245768"/>
    </source>
</evidence>
<dbReference type="HAMAP" id="MF_03005">
    <property type="entry name" value="eIF3f"/>
    <property type="match status" value="1"/>
</dbReference>
<dbReference type="OrthoDB" id="25498at2759"/>
<proteinExistence type="inferred from homology"/>
<evidence type="ECO:0000256" key="3">
    <source>
        <dbReference type="ARBA" id="ARBA00022917"/>
    </source>
</evidence>
<keyword evidence="2 4" id="KW-0396">Initiation factor</keyword>
<comment type="similarity">
    <text evidence="4">Belongs to the eIF-3 subunit F family.</text>
</comment>
<dbReference type="GO" id="GO:0033290">
    <property type="term" value="C:eukaryotic 48S preinitiation complex"/>
    <property type="evidence" value="ECO:0007669"/>
    <property type="project" value="UniProtKB-UniRule"/>
</dbReference>
<dbReference type="InParanoid" id="A0A316YUC3"/>
<dbReference type="PROSITE" id="PS50249">
    <property type="entry name" value="MPN"/>
    <property type="match status" value="1"/>
</dbReference>
<organism evidence="6 7">
    <name type="scientific">Acaromyces ingoldii</name>
    <dbReference type="NCBI Taxonomy" id="215250"/>
    <lineage>
        <taxon>Eukaryota</taxon>
        <taxon>Fungi</taxon>
        <taxon>Dikarya</taxon>
        <taxon>Basidiomycota</taxon>
        <taxon>Ustilaginomycotina</taxon>
        <taxon>Exobasidiomycetes</taxon>
        <taxon>Exobasidiales</taxon>
        <taxon>Cryptobasidiaceae</taxon>
        <taxon>Acaromyces</taxon>
    </lineage>
</organism>
<name>A0A316YUC3_9BASI</name>
<dbReference type="PANTHER" id="PTHR10540">
    <property type="entry name" value="EUKARYOTIC TRANSLATION INITIATION FACTOR 3 SUBUNIT F-RELATED"/>
    <property type="match status" value="1"/>
</dbReference>
<comment type="function">
    <text evidence="4">Component of the eukaryotic translation initiation factor 3 (eIF-3) complex, which is involved in protein synthesis of a specialized repertoire of mRNAs and, together with other initiation factors, stimulates binding of mRNA and methionyl-tRNAi to the 40S ribosome. The eIF-3 complex specifically targets and initiates translation of a subset of mRNAs involved in cell proliferation.</text>
</comment>
<comment type="subunit">
    <text evidence="4">Component of the eukaryotic translation initiation factor 3 (eIF-3) complex.</text>
</comment>
<evidence type="ECO:0000259" key="5">
    <source>
        <dbReference type="PROSITE" id="PS50249"/>
    </source>
</evidence>
<evidence type="ECO:0000256" key="4">
    <source>
        <dbReference type="HAMAP-Rule" id="MF_03005"/>
    </source>
</evidence>
<dbReference type="InterPro" id="IPR037518">
    <property type="entry name" value="MPN"/>
</dbReference>
<dbReference type="Pfam" id="PF01398">
    <property type="entry name" value="JAB"/>
    <property type="match status" value="1"/>
</dbReference>
<keyword evidence="1 4" id="KW-0963">Cytoplasm</keyword>
<dbReference type="STRING" id="215250.A0A316YUC3"/>
<dbReference type="FunCoup" id="A0A316YUC3">
    <property type="interactions" value="701"/>
</dbReference>
<dbReference type="RefSeq" id="XP_025379900.1">
    <property type="nucleotide sequence ID" value="XM_025519045.1"/>
</dbReference>
<dbReference type="CDD" id="cd08064">
    <property type="entry name" value="MPN_eIF3f"/>
    <property type="match status" value="1"/>
</dbReference>
<sequence length="329" mass="35600">MGLGGAPSDSALYLNFPPSASAGILHSRSLSGVQVHPVALFSILDHFLRRSDPEEAEDEDEEQTPSSSKRVIGTLLGTRSEGEVEVRSCFAVPHHETREQVQVDMEYHRTMYELHQRVNPEEVIVGWYATGPNLNMYTSLIQDYYSRETAPHQAVHLTVDTDVREDMGVRAYVSSPVGLTPKAENAVFTPLPVTLLAAPSERPSLSLLAGSSSGATGSTVGTGPGVLMNDMDALAASLQTVQAQLRRVLQYVREVLEGKRRGDPVVGRYVMDAVSTVPIGNAVADTKDGGASQLETLFNSHLQDVLMVSYLANVVRAQAEVSSRLTLLT</sequence>
<dbReference type="Proteomes" id="UP000245768">
    <property type="component" value="Unassembled WGS sequence"/>
</dbReference>
<dbReference type="GO" id="GO:0016282">
    <property type="term" value="C:eukaryotic 43S preinitiation complex"/>
    <property type="evidence" value="ECO:0007669"/>
    <property type="project" value="UniProtKB-UniRule"/>
</dbReference>
<dbReference type="GO" id="GO:0003743">
    <property type="term" value="F:translation initiation factor activity"/>
    <property type="evidence" value="ECO:0007669"/>
    <property type="project" value="UniProtKB-UniRule"/>
</dbReference>
<feature type="domain" description="MPN" evidence="5">
    <location>
        <begin position="33"/>
        <end position="178"/>
    </location>
</feature>
<dbReference type="GO" id="GO:0071541">
    <property type="term" value="C:eukaryotic translation initiation factor 3 complex, eIF3m"/>
    <property type="evidence" value="ECO:0007669"/>
    <property type="project" value="TreeGrafter"/>
</dbReference>
<dbReference type="GO" id="GO:0008237">
    <property type="term" value="F:metallopeptidase activity"/>
    <property type="evidence" value="ECO:0007669"/>
    <property type="project" value="InterPro"/>
</dbReference>
<dbReference type="SMART" id="SM00232">
    <property type="entry name" value="JAB_MPN"/>
    <property type="match status" value="1"/>
</dbReference>
<dbReference type="GO" id="GO:0001732">
    <property type="term" value="P:formation of cytoplasmic translation initiation complex"/>
    <property type="evidence" value="ECO:0007669"/>
    <property type="project" value="UniProtKB-UniRule"/>
</dbReference>
<dbReference type="AlphaFoldDB" id="A0A316YUC3"/>
<dbReference type="GeneID" id="37040961"/>
<dbReference type="InterPro" id="IPR027531">
    <property type="entry name" value="eIF3f"/>
</dbReference>
<dbReference type="Pfam" id="PF13012">
    <property type="entry name" value="MitMem_reg"/>
    <property type="match status" value="1"/>
</dbReference>
<dbReference type="InterPro" id="IPR000555">
    <property type="entry name" value="JAMM/MPN+_dom"/>
</dbReference>
<protein>
    <recommendedName>
        <fullName evidence="4">Eukaryotic translation initiation factor 3 subunit F</fullName>
        <shortName evidence="4">eIF3f</shortName>
    </recommendedName>
</protein>
<comment type="subcellular location">
    <subcellularLocation>
        <location evidence="4">Cytoplasm</location>
    </subcellularLocation>
</comment>
<keyword evidence="7" id="KW-1185">Reference proteome</keyword>
<dbReference type="PANTHER" id="PTHR10540:SF6">
    <property type="entry name" value="EUKARYOTIC TRANSLATION INITIATION FACTOR 3 SUBUNIT F"/>
    <property type="match status" value="1"/>
</dbReference>
<dbReference type="EMBL" id="KZ819634">
    <property type="protein sequence ID" value="PWN92702.1"/>
    <property type="molecule type" value="Genomic_DNA"/>
</dbReference>
<dbReference type="InterPro" id="IPR024969">
    <property type="entry name" value="EIF3F/CSN6-like_C"/>
</dbReference>
<evidence type="ECO:0000256" key="1">
    <source>
        <dbReference type="ARBA" id="ARBA00022490"/>
    </source>
</evidence>
<keyword evidence="3 4" id="KW-0648">Protein biosynthesis</keyword>
<dbReference type="Gene3D" id="3.40.140.10">
    <property type="entry name" value="Cytidine Deaminase, domain 2"/>
    <property type="match status" value="1"/>
</dbReference>
<evidence type="ECO:0000256" key="2">
    <source>
        <dbReference type="ARBA" id="ARBA00022540"/>
    </source>
</evidence>